<dbReference type="InterPro" id="IPR009057">
    <property type="entry name" value="Homeodomain-like_sf"/>
</dbReference>
<dbReference type="Pfam" id="PF02909">
    <property type="entry name" value="TetR_C_1"/>
    <property type="match status" value="1"/>
</dbReference>
<dbReference type="Gene3D" id="1.10.10.60">
    <property type="entry name" value="Homeodomain-like"/>
    <property type="match status" value="1"/>
</dbReference>
<dbReference type="PANTHER" id="PTHR30055">
    <property type="entry name" value="HTH-TYPE TRANSCRIPTIONAL REGULATOR RUTR"/>
    <property type="match status" value="1"/>
</dbReference>
<reference evidence="7 8" key="1">
    <citation type="submission" date="2016-02" db="EMBL/GenBank/DDBJ databases">
        <authorList>
            <person name="Wen L."/>
            <person name="He K."/>
            <person name="Yang H."/>
        </authorList>
    </citation>
    <scope>NUCLEOTIDE SEQUENCE [LARGE SCALE GENOMIC DNA]</scope>
    <source>
        <strain evidence="7 8">CD11_3</strain>
    </source>
</reference>
<evidence type="ECO:0000256" key="3">
    <source>
        <dbReference type="ARBA" id="ARBA00023163"/>
    </source>
</evidence>
<dbReference type="EMBL" id="LSTV01000005">
    <property type="protein sequence ID" value="OAH49012.1"/>
    <property type="molecule type" value="Genomic_DNA"/>
</dbReference>
<evidence type="ECO:0000256" key="1">
    <source>
        <dbReference type="ARBA" id="ARBA00023015"/>
    </source>
</evidence>
<evidence type="ECO:0000256" key="5">
    <source>
        <dbReference type="SAM" id="MobiDB-lite"/>
    </source>
</evidence>
<dbReference type="GO" id="GO:0003700">
    <property type="term" value="F:DNA-binding transcription factor activity"/>
    <property type="evidence" value="ECO:0007669"/>
    <property type="project" value="TreeGrafter"/>
</dbReference>
<dbReference type="Pfam" id="PF00440">
    <property type="entry name" value="TetR_N"/>
    <property type="match status" value="1"/>
</dbReference>
<organism evidence="7 8">
    <name type="scientific">Microbacterium oleivorans</name>
    <dbReference type="NCBI Taxonomy" id="273677"/>
    <lineage>
        <taxon>Bacteria</taxon>
        <taxon>Bacillati</taxon>
        <taxon>Actinomycetota</taxon>
        <taxon>Actinomycetes</taxon>
        <taxon>Micrococcales</taxon>
        <taxon>Microbacteriaceae</taxon>
        <taxon>Microbacterium</taxon>
    </lineage>
</organism>
<dbReference type="Proteomes" id="UP000076998">
    <property type="component" value="Unassembled WGS sequence"/>
</dbReference>
<evidence type="ECO:0000313" key="7">
    <source>
        <dbReference type="EMBL" id="OAH49012.1"/>
    </source>
</evidence>
<dbReference type="InterPro" id="IPR050109">
    <property type="entry name" value="HTH-type_TetR-like_transc_reg"/>
</dbReference>
<dbReference type="AlphaFoldDB" id="A0A177K6I6"/>
<accession>A0A177K6I6</accession>
<dbReference type="SUPFAM" id="SSF48498">
    <property type="entry name" value="Tetracyclin repressor-like, C-terminal domain"/>
    <property type="match status" value="1"/>
</dbReference>
<dbReference type="RefSeq" id="WP_064003786.1">
    <property type="nucleotide sequence ID" value="NZ_LSTV01000005.1"/>
</dbReference>
<dbReference type="PROSITE" id="PS50977">
    <property type="entry name" value="HTH_TETR_2"/>
    <property type="match status" value="1"/>
</dbReference>
<evidence type="ECO:0000256" key="4">
    <source>
        <dbReference type="PROSITE-ProRule" id="PRU00335"/>
    </source>
</evidence>
<dbReference type="SUPFAM" id="SSF46689">
    <property type="entry name" value="Homeodomain-like"/>
    <property type="match status" value="1"/>
</dbReference>
<keyword evidence="1" id="KW-0805">Transcription regulation</keyword>
<dbReference type="Gene3D" id="1.10.357.10">
    <property type="entry name" value="Tetracycline Repressor, domain 2"/>
    <property type="match status" value="1"/>
</dbReference>
<dbReference type="InterPro" id="IPR036271">
    <property type="entry name" value="Tet_transcr_reg_TetR-rel_C_sf"/>
</dbReference>
<gene>
    <name evidence="7" type="ORF">AYL44_13470</name>
</gene>
<dbReference type="GO" id="GO:0045892">
    <property type="term" value="P:negative regulation of DNA-templated transcription"/>
    <property type="evidence" value="ECO:0007669"/>
    <property type="project" value="InterPro"/>
</dbReference>
<evidence type="ECO:0000259" key="6">
    <source>
        <dbReference type="PROSITE" id="PS50977"/>
    </source>
</evidence>
<evidence type="ECO:0000313" key="8">
    <source>
        <dbReference type="Proteomes" id="UP000076998"/>
    </source>
</evidence>
<keyword evidence="2 4" id="KW-0238">DNA-binding</keyword>
<name>A0A177K6I6_9MICO</name>
<dbReference type="PANTHER" id="PTHR30055:SF151">
    <property type="entry name" value="TRANSCRIPTIONAL REGULATORY PROTEIN"/>
    <property type="match status" value="1"/>
</dbReference>
<dbReference type="GO" id="GO:0000976">
    <property type="term" value="F:transcription cis-regulatory region binding"/>
    <property type="evidence" value="ECO:0007669"/>
    <property type="project" value="TreeGrafter"/>
</dbReference>
<protein>
    <submittedName>
        <fullName evidence="7">TetR family transcriptional regulator</fullName>
    </submittedName>
</protein>
<feature type="region of interest" description="Disordered" evidence="5">
    <location>
        <begin position="174"/>
        <end position="208"/>
    </location>
</feature>
<keyword evidence="3" id="KW-0804">Transcription</keyword>
<comment type="caution">
    <text evidence="7">The sequence shown here is derived from an EMBL/GenBank/DDBJ whole genome shotgun (WGS) entry which is preliminary data.</text>
</comment>
<dbReference type="InterPro" id="IPR001647">
    <property type="entry name" value="HTH_TetR"/>
</dbReference>
<evidence type="ECO:0000256" key="2">
    <source>
        <dbReference type="ARBA" id="ARBA00023125"/>
    </source>
</evidence>
<dbReference type="InterPro" id="IPR004111">
    <property type="entry name" value="Repressor_TetR_C"/>
</dbReference>
<sequence>MSRQTDRAMTPRLSRAGIVDAALELVDRSGPAGLSMRALGNHLGVEAMSLYRHVHGKEDLLEGVVDLLTSELTEVMEREAEEHWQTFLQNVAHAVREIAITHPLAFPLIATRHPAAPWLRPPLRSIEAVDILLRVLLAHGFSDEQAVRAYRGFSSFLLGQLLLEAAVRGADVGGAGAASGTGEPSFSGQGEDDLDDAPQVRRLRPLLSEDHSKEEFETALEVLLDRLEAELSP</sequence>
<dbReference type="OrthoDB" id="329481at2"/>
<proteinExistence type="predicted"/>
<feature type="domain" description="HTH tetR-type" evidence="6">
    <location>
        <begin position="12"/>
        <end position="72"/>
    </location>
</feature>
<feature type="DNA-binding region" description="H-T-H motif" evidence="4">
    <location>
        <begin position="35"/>
        <end position="54"/>
    </location>
</feature>